<feature type="transmembrane region" description="Helical" evidence="1">
    <location>
        <begin position="149"/>
        <end position="165"/>
    </location>
</feature>
<keyword evidence="1" id="KW-1133">Transmembrane helix</keyword>
<keyword evidence="4" id="KW-1185">Reference proteome</keyword>
<feature type="transmembrane region" description="Helical" evidence="1">
    <location>
        <begin position="208"/>
        <end position="227"/>
    </location>
</feature>
<dbReference type="Proteomes" id="UP000470771">
    <property type="component" value="Unassembled WGS sequence"/>
</dbReference>
<dbReference type="AlphaFoldDB" id="A0A6N9NPI5"/>
<comment type="caution">
    <text evidence="3">The sequence shown here is derived from an EMBL/GenBank/DDBJ whole genome shotgun (WGS) entry which is preliminary data.</text>
</comment>
<sequence>MTPLDYSKRTYGLDIFRAVAIILVVHGHASYMLDYTFLSGLPWIKLIDGVEFFFVLSGFLIGTILIKEVVKSDFKFSSSQLYTFWKRRWFRTLPNYYLILFANYLVVLFGIIPGDISQFNWKFLFFLHNFSGPFYDFFWESWSLSIEEWFYIFLPFLLLLLLKLLPSRKGILTVIIIMLVVPLLYRFAHADLVLDDFWRDVTFRKVVLMRLDAIVYGVLAAYIKFYYLDHWKKYARPLFIWGIILALTIPYFNFPNCFSNTLGFNLVAISATLLLPLADGYKSFKTNVGKAVTHISLISYSMYLINLGLVSMVIGTNFPIQENATDGLVKYGIYWVIVIVVSSFIFKYFELPFTSLRDKKFFK</sequence>
<dbReference type="InterPro" id="IPR002656">
    <property type="entry name" value="Acyl_transf_3_dom"/>
</dbReference>
<dbReference type="RefSeq" id="WP_160633297.1">
    <property type="nucleotide sequence ID" value="NZ_WWNE01000007.1"/>
</dbReference>
<dbReference type="GO" id="GO:0016747">
    <property type="term" value="F:acyltransferase activity, transferring groups other than amino-acyl groups"/>
    <property type="evidence" value="ECO:0007669"/>
    <property type="project" value="InterPro"/>
</dbReference>
<keyword evidence="3" id="KW-0808">Transferase</keyword>
<evidence type="ECO:0000256" key="1">
    <source>
        <dbReference type="SAM" id="Phobius"/>
    </source>
</evidence>
<dbReference type="PANTHER" id="PTHR23028">
    <property type="entry name" value="ACETYLTRANSFERASE"/>
    <property type="match status" value="1"/>
</dbReference>
<dbReference type="GO" id="GO:0009103">
    <property type="term" value="P:lipopolysaccharide biosynthetic process"/>
    <property type="evidence" value="ECO:0007669"/>
    <property type="project" value="TreeGrafter"/>
</dbReference>
<dbReference type="Pfam" id="PF01757">
    <property type="entry name" value="Acyl_transf_3"/>
    <property type="match status" value="1"/>
</dbReference>
<feature type="transmembrane region" description="Helical" evidence="1">
    <location>
        <begin position="234"/>
        <end position="252"/>
    </location>
</feature>
<feature type="transmembrane region" description="Helical" evidence="1">
    <location>
        <begin position="297"/>
        <end position="320"/>
    </location>
</feature>
<feature type="transmembrane region" description="Helical" evidence="1">
    <location>
        <begin position="170"/>
        <end position="188"/>
    </location>
</feature>
<proteinExistence type="predicted"/>
<protein>
    <submittedName>
        <fullName evidence="3">Acyltransferase family protein</fullName>
    </submittedName>
</protein>
<dbReference type="InterPro" id="IPR050879">
    <property type="entry name" value="Acyltransferase_3"/>
</dbReference>
<dbReference type="EMBL" id="WWNE01000007">
    <property type="protein sequence ID" value="NBG66345.1"/>
    <property type="molecule type" value="Genomic_DNA"/>
</dbReference>
<keyword evidence="3" id="KW-0012">Acyltransferase</keyword>
<name>A0A6N9NPI5_9FLAO</name>
<feature type="transmembrane region" description="Helical" evidence="1">
    <location>
        <begin position="12"/>
        <end position="32"/>
    </location>
</feature>
<organism evidence="3 4">
    <name type="scientific">Acidiluteibacter ferrifornacis</name>
    <dbReference type="NCBI Taxonomy" id="2692424"/>
    <lineage>
        <taxon>Bacteria</taxon>
        <taxon>Pseudomonadati</taxon>
        <taxon>Bacteroidota</taxon>
        <taxon>Flavobacteriia</taxon>
        <taxon>Flavobacteriales</taxon>
        <taxon>Cryomorphaceae</taxon>
        <taxon>Acidiluteibacter</taxon>
    </lineage>
</organism>
<feature type="domain" description="Acyltransferase 3" evidence="2">
    <location>
        <begin position="11"/>
        <end position="344"/>
    </location>
</feature>
<gene>
    <name evidence="3" type="ORF">GQN54_09475</name>
</gene>
<keyword evidence="1" id="KW-0472">Membrane</keyword>
<evidence type="ECO:0000259" key="2">
    <source>
        <dbReference type="Pfam" id="PF01757"/>
    </source>
</evidence>
<dbReference type="PANTHER" id="PTHR23028:SF53">
    <property type="entry name" value="ACYL_TRANSF_3 DOMAIN-CONTAINING PROTEIN"/>
    <property type="match status" value="1"/>
</dbReference>
<feature type="transmembrane region" description="Helical" evidence="1">
    <location>
        <begin position="96"/>
        <end position="114"/>
    </location>
</feature>
<reference evidence="3 4" key="1">
    <citation type="submission" date="2019-12" db="EMBL/GenBank/DDBJ databases">
        <authorList>
            <person name="Zhao J."/>
        </authorList>
    </citation>
    <scope>NUCLEOTIDE SEQUENCE [LARGE SCALE GENOMIC DNA]</scope>
    <source>
        <strain evidence="3 4">S-15</strain>
    </source>
</reference>
<keyword evidence="1" id="KW-0812">Transmembrane</keyword>
<feature type="transmembrane region" description="Helical" evidence="1">
    <location>
        <begin position="332"/>
        <end position="349"/>
    </location>
</feature>
<evidence type="ECO:0000313" key="3">
    <source>
        <dbReference type="EMBL" id="NBG66345.1"/>
    </source>
</evidence>
<accession>A0A6N9NPI5</accession>
<feature type="transmembrane region" description="Helical" evidence="1">
    <location>
        <begin position="258"/>
        <end position="277"/>
    </location>
</feature>
<evidence type="ECO:0000313" key="4">
    <source>
        <dbReference type="Proteomes" id="UP000470771"/>
    </source>
</evidence>
<dbReference type="GO" id="GO:0016020">
    <property type="term" value="C:membrane"/>
    <property type="evidence" value="ECO:0007669"/>
    <property type="project" value="TreeGrafter"/>
</dbReference>
<feature type="transmembrane region" description="Helical" evidence="1">
    <location>
        <begin position="52"/>
        <end position="70"/>
    </location>
</feature>